<proteinExistence type="predicted"/>
<reference evidence="1" key="1">
    <citation type="submission" date="2014-09" db="EMBL/GenBank/DDBJ databases">
        <authorList>
            <person name="Magalhaes I.L.F."/>
            <person name="Oliveira U."/>
            <person name="Santos F.R."/>
            <person name="Vidigal T.H.D.A."/>
            <person name="Brescovit A.D."/>
            <person name="Santos A.J."/>
        </authorList>
    </citation>
    <scope>NUCLEOTIDE SEQUENCE</scope>
    <source>
        <tissue evidence="1">Shoot tissue taken approximately 20 cm above the soil surface</tissue>
    </source>
</reference>
<sequence length="57" mass="6677">MVNHFPHMSLGYHFCRVIFFPRHKAFCNQHSDYAFPSNRVAFREKAAVQEAVPNILV</sequence>
<protein>
    <submittedName>
        <fullName evidence="1">MRPR1</fullName>
    </submittedName>
</protein>
<dbReference type="AlphaFoldDB" id="A0A0A9H9H9"/>
<reference evidence="1" key="2">
    <citation type="journal article" date="2015" name="Data Brief">
        <title>Shoot transcriptome of the giant reed, Arundo donax.</title>
        <authorList>
            <person name="Barrero R.A."/>
            <person name="Guerrero F.D."/>
            <person name="Moolhuijzen P."/>
            <person name="Goolsby J.A."/>
            <person name="Tidwell J."/>
            <person name="Bellgard S.E."/>
            <person name="Bellgard M.I."/>
        </authorList>
    </citation>
    <scope>NUCLEOTIDE SEQUENCE</scope>
    <source>
        <tissue evidence="1">Shoot tissue taken approximately 20 cm above the soil surface</tissue>
    </source>
</reference>
<accession>A0A0A9H9H9</accession>
<evidence type="ECO:0000313" key="1">
    <source>
        <dbReference type="EMBL" id="JAE31491.1"/>
    </source>
</evidence>
<name>A0A0A9H9H9_ARUDO</name>
<dbReference type="EMBL" id="GBRH01166405">
    <property type="protein sequence ID" value="JAE31491.1"/>
    <property type="molecule type" value="Transcribed_RNA"/>
</dbReference>
<organism evidence="1">
    <name type="scientific">Arundo donax</name>
    <name type="common">Giant reed</name>
    <name type="synonym">Donax arundinaceus</name>
    <dbReference type="NCBI Taxonomy" id="35708"/>
    <lineage>
        <taxon>Eukaryota</taxon>
        <taxon>Viridiplantae</taxon>
        <taxon>Streptophyta</taxon>
        <taxon>Embryophyta</taxon>
        <taxon>Tracheophyta</taxon>
        <taxon>Spermatophyta</taxon>
        <taxon>Magnoliopsida</taxon>
        <taxon>Liliopsida</taxon>
        <taxon>Poales</taxon>
        <taxon>Poaceae</taxon>
        <taxon>PACMAD clade</taxon>
        <taxon>Arundinoideae</taxon>
        <taxon>Arundineae</taxon>
        <taxon>Arundo</taxon>
    </lineage>
</organism>